<dbReference type="InterPro" id="IPR050925">
    <property type="entry name" value="Rhomboid_protease_S54"/>
</dbReference>
<comment type="subcellular location">
    <subcellularLocation>
        <location evidence="1">Membrane</location>
        <topology evidence="1">Multi-pass membrane protein</topology>
    </subcellularLocation>
</comment>
<protein>
    <recommendedName>
        <fullName evidence="8">Peptidase S54 rhomboid domain-containing protein</fullName>
    </recommendedName>
</protein>
<dbReference type="Pfam" id="PF01694">
    <property type="entry name" value="Rhomboid"/>
    <property type="match status" value="1"/>
</dbReference>
<keyword evidence="10" id="KW-1185">Reference proteome</keyword>
<dbReference type="GO" id="GO:0016020">
    <property type="term" value="C:membrane"/>
    <property type="evidence" value="ECO:0007669"/>
    <property type="project" value="UniProtKB-SubCell"/>
</dbReference>
<keyword evidence="5 7" id="KW-1133">Transmembrane helix</keyword>
<dbReference type="PANTHER" id="PTHR43731:SF14">
    <property type="entry name" value="PRESENILIN-ASSOCIATED RHOMBOID-LIKE PROTEIN, MITOCHONDRIAL"/>
    <property type="match status" value="1"/>
</dbReference>
<evidence type="ECO:0000313" key="9">
    <source>
        <dbReference type="EMBL" id="SZX77413.1"/>
    </source>
</evidence>
<comment type="similarity">
    <text evidence="2">Belongs to the peptidase S54 family.</text>
</comment>
<evidence type="ECO:0000256" key="1">
    <source>
        <dbReference type="ARBA" id="ARBA00004141"/>
    </source>
</evidence>
<dbReference type="SUPFAM" id="SSF144091">
    <property type="entry name" value="Rhomboid-like"/>
    <property type="match status" value="1"/>
</dbReference>
<feature type="domain" description="Peptidase S54 rhomboid" evidence="8">
    <location>
        <begin position="70"/>
        <end position="217"/>
    </location>
</feature>
<feature type="transmembrane region" description="Helical" evidence="7">
    <location>
        <begin position="173"/>
        <end position="193"/>
    </location>
</feature>
<feature type="transmembrane region" description="Helical" evidence="7">
    <location>
        <begin position="110"/>
        <end position="130"/>
    </location>
</feature>
<keyword evidence="6 7" id="KW-0472">Membrane</keyword>
<dbReference type="AlphaFoldDB" id="A0A383WJI1"/>
<keyword evidence="4" id="KW-0378">Hydrolase</keyword>
<organism evidence="9 10">
    <name type="scientific">Tetradesmus obliquus</name>
    <name type="common">Green alga</name>
    <name type="synonym">Acutodesmus obliquus</name>
    <dbReference type="NCBI Taxonomy" id="3088"/>
    <lineage>
        <taxon>Eukaryota</taxon>
        <taxon>Viridiplantae</taxon>
        <taxon>Chlorophyta</taxon>
        <taxon>core chlorophytes</taxon>
        <taxon>Chlorophyceae</taxon>
        <taxon>CS clade</taxon>
        <taxon>Sphaeropleales</taxon>
        <taxon>Scenedesmaceae</taxon>
        <taxon>Tetradesmus</taxon>
    </lineage>
</organism>
<dbReference type="GO" id="GO:0004252">
    <property type="term" value="F:serine-type endopeptidase activity"/>
    <property type="evidence" value="ECO:0007669"/>
    <property type="project" value="InterPro"/>
</dbReference>
<evidence type="ECO:0000256" key="5">
    <source>
        <dbReference type="ARBA" id="ARBA00022989"/>
    </source>
</evidence>
<accession>A0A383WJI1</accession>
<dbReference type="Proteomes" id="UP000256970">
    <property type="component" value="Unassembled WGS sequence"/>
</dbReference>
<evidence type="ECO:0000313" key="10">
    <source>
        <dbReference type="Proteomes" id="UP000256970"/>
    </source>
</evidence>
<evidence type="ECO:0000259" key="8">
    <source>
        <dbReference type="Pfam" id="PF01694"/>
    </source>
</evidence>
<reference evidence="9 10" key="1">
    <citation type="submission" date="2016-10" db="EMBL/GenBank/DDBJ databases">
        <authorList>
            <person name="Cai Z."/>
        </authorList>
    </citation>
    <scope>NUCLEOTIDE SEQUENCE [LARGE SCALE GENOMIC DNA]</scope>
</reference>
<feature type="transmembrane region" description="Helical" evidence="7">
    <location>
        <begin position="205"/>
        <end position="221"/>
    </location>
</feature>
<keyword evidence="3 7" id="KW-0812">Transmembrane</keyword>
<dbReference type="InterPro" id="IPR022764">
    <property type="entry name" value="Peptidase_S54_rhomboid_dom"/>
</dbReference>
<dbReference type="EMBL" id="FNXT01001284">
    <property type="protein sequence ID" value="SZX77413.1"/>
    <property type="molecule type" value="Genomic_DNA"/>
</dbReference>
<evidence type="ECO:0000256" key="6">
    <source>
        <dbReference type="ARBA" id="ARBA00023136"/>
    </source>
</evidence>
<evidence type="ECO:0000256" key="4">
    <source>
        <dbReference type="ARBA" id="ARBA00022801"/>
    </source>
</evidence>
<dbReference type="Gene3D" id="1.20.1540.10">
    <property type="entry name" value="Rhomboid-like"/>
    <property type="match status" value="1"/>
</dbReference>
<evidence type="ECO:0000256" key="2">
    <source>
        <dbReference type="ARBA" id="ARBA00009045"/>
    </source>
</evidence>
<name>A0A383WJI1_TETOB</name>
<gene>
    <name evidence="9" type="ORF">BQ4739_LOCUS17766</name>
</gene>
<sequence>MRADAQRHYSQVFQPSRLYPKQHTTAEAYAFWGLIGLNVATTVAAKVGPPEVQQAILQHCRASVEAVADGRLYTLLTSSVCHTSAVHCAMNLLMLVMYRRVRPLTARELLVLYVLGGFVASCTHVAWCWWDASGPEFGLKYALNTPGLLGCSGPVAAISSYKAFLEPLGVPHLGIPLPVPVVLFTLVYCCLFVREQEYSDYSGKFGAAAFGVLAALAAVATRRRRLAWTQH</sequence>
<evidence type="ECO:0000256" key="7">
    <source>
        <dbReference type="SAM" id="Phobius"/>
    </source>
</evidence>
<evidence type="ECO:0000256" key="3">
    <source>
        <dbReference type="ARBA" id="ARBA00022692"/>
    </source>
</evidence>
<dbReference type="STRING" id="3088.A0A383WJI1"/>
<dbReference type="InterPro" id="IPR035952">
    <property type="entry name" value="Rhomboid-like_sf"/>
</dbReference>
<proteinExistence type="inferred from homology"/>
<dbReference type="PANTHER" id="PTHR43731">
    <property type="entry name" value="RHOMBOID PROTEASE"/>
    <property type="match status" value="1"/>
</dbReference>